<keyword evidence="4 9" id="KW-0812">Transmembrane</keyword>
<feature type="transmembrane region" description="Helical" evidence="9">
    <location>
        <begin position="7"/>
        <end position="26"/>
    </location>
</feature>
<name>A0A1F7YH23_9BACT</name>
<evidence type="ECO:0000256" key="7">
    <source>
        <dbReference type="ARBA" id="ARBA00023010"/>
    </source>
</evidence>
<keyword evidence="3 9" id="KW-1003">Cell membrane</keyword>
<proteinExistence type="inferred from homology"/>
<protein>
    <recommendedName>
        <fullName evidence="9">Protein-export membrane protein SecF</fullName>
    </recommendedName>
</protein>
<dbReference type="Gene3D" id="1.20.1640.10">
    <property type="entry name" value="Multidrug efflux transporter AcrB transmembrane domain"/>
    <property type="match status" value="1"/>
</dbReference>
<evidence type="ECO:0000256" key="3">
    <source>
        <dbReference type="ARBA" id="ARBA00022475"/>
    </source>
</evidence>
<feature type="transmembrane region" description="Helical" evidence="9">
    <location>
        <begin position="124"/>
        <end position="141"/>
    </location>
</feature>
<dbReference type="GO" id="GO:0005886">
    <property type="term" value="C:plasma membrane"/>
    <property type="evidence" value="ECO:0007669"/>
    <property type="project" value="UniProtKB-SubCell"/>
</dbReference>
<keyword evidence="2 9" id="KW-0813">Transport</keyword>
<comment type="function">
    <text evidence="9">Part of the Sec protein translocase complex. Interacts with the SecYEG preprotein conducting channel. SecDF uses the proton motive force (PMF) to complete protein translocation after the ATP-dependent function of SecA.</text>
</comment>
<feature type="transmembrane region" description="Helical" evidence="9">
    <location>
        <begin position="153"/>
        <end position="174"/>
    </location>
</feature>
<evidence type="ECO:0000256" key="4">
    <source>
        <dbReference type="ARBA" id="ARBA00022692"/>
    </source>
</evidence>
<dbReference type="Proteomes" id="UP000178851">
    <property type="component" value="Unassembled WGS sequence"/>
</dbReference>
<feature type="transmembrane region" description="Helical" evidence="9">
    <location>
        <begin position="180"/>
        <end position="201"/>
    </location>
</feature>
<evidence type="ECO:0000256" key="5">
    <source>
        <dbReference type="ARBA" id="ARBA00022927"/>
    </source>
</evidence>
<dbReference type="GO" id="GO:0015450">
    <property type="term" value="F:protein-transporting ATPase activity"/>
    <property type="evidence" value="ECO:0007669"/>
    <property type="project" value="InterPro"/>
</dbReference>
<dbReference type="HAMAP" id="MF_01464_B">
    <property type="entry name" value="SecF_B"/>
    <property type="match status" value="1"/>
</dbReference>
<dbReference type="PRINTS" id="PR01755">
    <property type="entry name" value="SECFTRNLCASE"/>
</dbReference>
<dbReference type="EMBL" id="MGGI01000012">
    <property type="protein sequence ID" value="OGM26651.1"/>
    <property type="molecule type" value="Genomic_DNA"/>
</dbReference>
<dbReference type="SUPFAM" id="SSF82866">
    <property type="entry name" value="Multidrug efflux transporter AcrB transmembrane domain"/>
    <property type="match status" value="1"/>
</dbReference>
<sequence length="294" mass="32877">MNWMRYRLIYFLISSVVILAGVFSLIKWGLKFGVDFKGGALLEYKVSKKTSTEELTKRIGKENIKVTSIQKSGESSYLFKLGSITQEEKDKVKSMVESVSGGKAEELRFENVGPSIGPELIKKTIYALTISASCILLWVAYQFKSIKFGTSAVLAMFHDSLVVIGSYSLLGHFFGAEVDFLFVTALLTILSFSVHDTIVVYDRIRETQRKQGGEIYNLANKAATETMVRSLNNSFTIIFMLVALVLLGGSTIKWFAITLLIGTISGTYSSPFVAVPILVTWDEIQEKIRKRREK</sequence>
<keyword evidence="8 9" id="KW-0472">Membrane</keyword>
<evidence type="ECO:0000313" key="11">
    <source>
        <dbReference type="EMBL" id="OGM26651.1"/>
    </source>
</evidence>
<dbReference type="PANTHER" id="PTHR30081">
    <property type="entry name" value="PROTEIN-EXPORT MEMBRANE PROTEIN SEC"/>
    <property type="match status" value="1"/>
</dbReference>
<keyword evidence="6 9" id="KW-1133">Transmembrane helix</keyword>
<dbReference type="NCBIfam" id="TIGR00966">
    <property type="entry name" value="transloc_SecF"/>
    <property type="match status" value="1"/>
</dbReference>
<dbReference type="InterPro" id="IPR005665">
    <property type="entry name" value="SecF_bac"/>
</dbReference>
<comment type="caution">
    <text evidence="11">The sequence shown here is derived from an EMBL/GenBank/DDBJ whole genome shotgun (WGS) entry which is preliminary data.</text>
</comment>
<feature type="domain" description="Protein export membrane protein SecD/SecF C-terminal" evidence="10">
    <location>
        <begin position="92"/>
        <end position="282"/>
    </location>
</feature>
<reference evidence="11 12" key="1">
    <citation type="journal article" date="2016" name="Nat. Commun.">
        <title>Thousands of microbial genomes shed light on interconnected biogeochemical processes in an aquifer system.</title>
        <authorList>
            <person name="Anantharaman K."/>
            <person name="Brown C.T."/>
            <person name="Hug L.A."/>
            <person name="Sharon I."/>
            <person name="Castelle C.J."/>
            <person name="Probst A.J."/>
            <person name="Thomas B.C."/>
            <person name="Singh A."/>
            <person name="Wilkins M.J."/>
            <person name="Karaoz U."/>
            <person name="Brodie E.L."/>
            <person name="Williams K.H."/>
            <person name="Hubbard S.S."/>
            <person name="Banfield J.F."/>
        </authorList>
    </citation>
    <scope>NUCLEOTIDE SEQUENCE [LARGE SCALE GENOMIC DNA]</scope>
</reference>
<feature type="transmembrane region" description="Helical" evidence="9">
    <location>
        <begin position="254"/>
        <end position="281"/>
    </location>
</feature>
<dbReference type="InterPro" id="IPR022813">
    <property type="entry name" value="SecD/SecF_arch_bac"/>
</dbReference>
<dbReference type="AlphaFoldDB" id="A0A1F7YH23"/>
<dbReference type="InterPro" id="IPR022646">
    <property type="entry name" value="SecD/SecF_CS"/>
</dbReference>
<evidence type="ECO:0000259" key="10">
    <source>
        <dbReference type="Pfam" id="PF02355"/>
    </source>
</evidence>
<evidence type="ECO:0000256" key="6">
    <source>
        <dbReference type="ARBA" id="ARBA00022989"/>
    </source>
</evidence>
<evidence type="ECO:0000313" key="12">
    <source>
        <dbReference type="Proteomes" id="UP000178851"/>
    </source>
</evidence>
<dbReference type="Pfam" id="PF07549">
    <property type="entry name" value="Sec_GG"/>
    <property type="match status" value="1"/>
</dbReference>
<evidence type="ECO:0000256" key="1">
    <source>
        <dbReference type="ARBA" id="ARBA00004651"/>
    </source>
</evidence>
<keyword evidence="5 9" id="KW-0653">Protein transport</keyword>
<evidence type="ECO:0000256" key="8">
    <source>
        <dbReference type="ARBA" id="ARBA00023136"/>
    </source>
</evidence>
<dbReference type="InterPro" id="IPR048634">
    <property type="entry name" value="SecD_SecF_C"/>
</dbReference>
<gene>
    <name evidence="9" type="primary">secF</name>
    <name evidence="11" type="ORF">A2627_01350</name>
</gene>
<organism evidence="11 12">
    <name type="scientific">Candidatus Woesebacteria bacterium RIFCSPHIGHO2_01_FULL_39_28</name>
    <dbReference type="NCBI Taxonomy" id="1802496"/>
    <lineage>
        <taxon>Bacteria</taxon>
        <taxon>Candidatus Woeseibacteriota</taxon>
    </lineage>
</organism>
<comment type="subcellular location">
    <subcellularLocation>
        <location evidence="1 9">Cell membrane</location>
        <topology evidence="1 9">Multi-pass membrane protein</topology>
    </subcellularLocation>
</comment>
<feature type="transmembrane region" description="Helical" evidence="9">
    <location>
        <begin position="231"/>
        <end position="248"/>
    </location>
</feature>
<accession>A0A1F7YH23</accession>
<comment type="subunit">
    <text evidence="9">Forms a complex with SecD. Part of the essential Sec protein translocation apparatus which comprises SecA, SecYEG and auxiliary proteins SecDF. Other proteins may also be involved.</text>
</comment>
<dbReference type="GO" id="GO:0043952">
    <property type="term" value="P:protein transport by the Sec complex"/>
    <property type="evidence" value="ECO:0007669"/>
    <property type="project" value="UniProtKB-UniRule"/>
</dbReference>
<dbReference type="InterPro" id="IPR022645">
    <property type="entry name" value="SecD/SecF_bac"/>
</dbReference>
<evidence type="ECO:0000256" key="2">
    <source>
        <dbReference type="ARBA" id="ARBA00022448"/>
    </source>
</evidence>
<dbReference type="GO" id="GO:0006605">
    <property type="term" value="P:protein targeting"/>
    <property type="evidence" value="ECO:0007669"/>
    <property type="project" value="UniProtKB-UniRule"/>
</dbReference>
<dbReference type="Pfam" id="PF02355">
    <property type="entry name" value="SecD_SecF_C"/>
    <property type="match status" value="1"/>
</dbReference>
<dbReference type="GO" id="GO:0065002">
    <property type="term" value="P:intracellular protein transmembrane transport"/>
    <property type="evidence" value="ECO:0007669"/>
    <property type="project" value="UniProtKB-UniRule"/>
</dbReference>
<dbReference type="PANTHER" id="PTHR30081:SF8">
    <property type="entry name" value="PROTEIN TRANSLOCASE SUBUNIT SECF"/>
    <property type="match status" value="1"/>
</dbReference>
<keyword evidence="7 9" id="KW-0811">Translocation</keyword>
<evidence type="ECO:0000256" key="9">
    <source>
        <dbReference type="HAMAP-Rule" id="MF_01464"/>
    </source>
</evidence>
<comment type="similarity">
    <text evidence="9">Belongs to the SecD/SecF family. SecF subfamily.</text>
</comment>